<dbReference type="AlphaFoldDB" id="A0A0A9BVB0"/>
<organism evidence="1">
    <name type="scientific">Arundo donax</name>
    <name type="common">Giant reed</name>
    <name type="synonym">Donax arundinaceus</name>
    <dbReference type="NCBI Taxonomy" id="35708"/>
    <lineage>
        <taxon>Eukaryota</taxon>
        <taxon>Viridiplantae</taxon>
        <taxon>Streptophyta</taxon>
        <taxon>Embryophyta</taxon>
        <taxon>Tracheophyta</taxon>
        <taxon>Spermatophyta</taxon>
        <taxon>Magnoliopsida</taxon>
        <taxon>Liliopsida</taxon>
        <taxon>Poales</taxon>
        <taxon>Poaceae</taxon>
        <taxon>PACMAD clade</taxon>
        <taxon>Arundinoideae</taxon>
        <taxon>Arundineae</taxon>
        <taxon>Arundo</taxon>
    </lineage>
</organism>
<sequence>MTNKKIRQICNQQWFVCGNLIIKNLKRSRTGRASHPTYAFHNNEHSCVPCAPYLKKFEHNLKFNKSQIQIETQLTNCAIRNNSKFLIQTMAKNNFRNWYSPI</sequence>
<reference evidence="1" key="2">
    <citation type="journal article" date="2015" name="Data Brief">
        <title>Shoot transcriptome of the giant reed, Arundo donax.</title>
        <authorList>
            <person name="Barrero R.A."/>
            <person name="Guerrero F.D."/>
            <person name="Moolhuijzen P."/>
            <person name="Goolsby J.A."/>
            <person name="Tidwell J."/>
            <person name="Bellgard S.E."/>
            <person name="Bellgard M.I."/>
        </authorList>
    </citation>
    <scope>NUCLEOTIDE SEQUENCE</scope>
    <source>
        <tissue evidence="1">Shoot tissue taken approximately 20 cm above the soil surface</tissue>
    </source>
</reference>
<evidence type="ECO:0000313" key="1">
    <source>
        <dbReference type="EMBL" id="JAD66108.1"/>
    </source>
</evidence>
<accession>A0A0A9BVB0</accession>
<dbReference type="EMBL" id="GBRH01231787">
    <property type="protein sequence ID" value="JAD66108.1"/>
    <property type="molecule type" value="Transcribed_RNA"/>
</dbReference>
<reference evidence="1" key="1">
    <citation type="submission" date="2014-09" db="EMBL/GenBank/DDBJ databases">
        <authorList>
            <person name="Magalhaes I.L.F."/>
            <person name="Oliveira U."/>
            <person name="Santos F.R."/>
            <person name="Vidigal T.H.D.A."/>
            <person name="Brescovit A.D."/>
            <person name="Santos A.J."/>
        </authorList>
    </citation>
    <scope>NUCLEOTIDE SEQUENCE</scope>
    <source>
        <tissue evidence="1">Shoot tissue taken approximately 20 cm above the soil surface</tissue>
    </source>
</reference>
<proteinExistence type="predicted"/>
<name>A0A0A9BVB0_ARUDO</name>
<protein>
    <submittedName>
        <fullName evidence="1">Uncharacterized protein</fullName>
    </submittedName>
</protein>